<keyword evidence="2" id="KW-1185">Reference proteome</keyword>
<dbReference type="EMBL" id="BNJQ01000036">
    <property type="protein sequence ID" value="GHP11792.1"/>
    <property type="molecule type" value="Genomic_DNA"/>
</dbReference>
<accession>A0A830HX63</accession>
<protein>
    <submittedName>
        <fullName evidence="1">Uncharacterized protein</fullName>
    </submittedName>
</protein>
<evidence type="ECO:0000313" key="2">
    <source>
        <dbReference type="Proteomes" id="UP000660262"/>
    </source>
</evidence>
<gene>
    <name evidence="1" type="ORF">PPROV_001052000</name>
</gene>
<evidence type="ECO:0000313" key="1">
    <source>
        <dbReference type="EMBL" id="GHP11792.1"/>
    </source>
</evidence>
<sequence length="292" mass="32939">MLSLKPRLCSSFGWFPRTRGRFGRDRLAAVPSPDIGRNYTEEPESSLDGEPPWRLMGRTVQESDIIKELSHEQKLQLAVGAVADEMQTSEERVRACLDSLVTLVPDLKERVERNEVRPAVLARIAAAGAANVSLRIVRLKEIFPEGDVSRMCSLRLSLLVEPATSDTHAETETGSEAKPAVRWNNFNADTSVRGDRLDDIAEKADAWRAAMPADCRTDRMISDFPDLLNWSPDELLEEIRTRFANQNPSDVLRRNPHVAHMLERNKRDWDPLGPGANTMQAMEANFGLRRRQ</sequence>
<dbReference type="Proteomes" id="UP000660262">
    <property type="component" value="Unassembled WGS sequence"/>
</dbReference>
<organism evidence="1 2">
    <name type="scientific">Pycnococcus provasolii</name>
    <dbReference type="NCBI Taxonomy" id="41880"/>
    <lineage>
        <taxon>Eukaryota</taxon>
        <taxon>Viridiplantae</taxon>
        <taxon>Chlorophyta</taxon>
        <taxon>Pseudoscourfieldiophyceae</taxon>
        <taxon>Pseudoscourfieldiales</taxon>
        <taxon>Pycnococcaceae</taxon>
        <taxon>Pycnococcus</taxon>
    </lineage>
</organism>
<reference evidence="1" key="1">
    <citation type="submission" date="2020-10" db="EMBL/GenBank/DDBJ databases">
        <title>Unveiling of a novel bifunctional photoreceptor, Dualchrome1, isolated from a cosmopolitan green alga.</title>
        <authorList>
            <person name="Suzuki S."/>
            <person name="Kawachi M."/>
        </authorList>
    </citation>
    <scope>NUCLEOTIDE SEQUENCE</scope>
    <source>
        <strain evidence="1">NIES 2893</strain>
    </source>
</reference>
<proteinExistence type="predicted"/>
<comment type="caution">
    <text evidence="1">The sequence shown here is derived from an EMBL/GenBank/DDBJ whole genome shotgun (WGS) entry which is preliminary data.</text>
</comment>
<name>A0A830HX63_9CHLO</name>
<dbReference type="AlphaFoldDB" id="A0A830HX63"/>